<dbReference type="Proteomes" id="UP000515819">
    <property type="component" value="Chromosome"/>
</dbReference>
<name>A0A7G9FKL2_9FIRM</name>
<organism evidence="1 2">
    <name type="scientific">Wujia chipingensis</name>
    <dbReference type="NCBI Taxonomy" id="2763670"/>
    <lineage>
        <taxon>Bacteria</taxon>
        <taxon>Bacillati</taxon>
        <taxon>Bacillota</taxon>
        <taxon>Clostridia</taxon>
        <taxon>Lachnospirales</taxon>
        <taxon>Lachnospiraceae</taxon>
        <taxon>Wujia</taxon>
    </lineage>
</organism>
<keyword evidence="2" id="KW-1185">Reference proteome</keyword>
<gene>
    <name evidence="1" type="ORF">H9Q76_10140</name>
</gene>
<evidence type="ECO:0000313" key="2">
    <source>
        <dbReference type="Proteomes" id="UP000515819"/>
    </source>
</evidence>
<accession>A0A7G9FKL2</accession>
<dbReference type="EMBL" id="CP060632">
    <property type="protein sequence ID" value="QNL99093.1"/>
    <property type="molecule type" value="Genomic_DNA"/>
</dbReference>
<proteinExistence type="predicted"/>
<reference evidence="1 2" key="1">
    <citation type="submission" date="2020-08" db="EMBL/GenBank/DDBJ databases">
        <authorList>
            <person name="Liu C."/>
            <person name="Sun Q."/>
        </authorList>
    </citation>
    <scope>NUCLEOTIDE SEQUENCE [LARGE SCALE GENOMIC DNA]</scope>
    <source>
        <strain evidence="1 2">NSJ-4</strain>
    </source>
</reference>
<sequence length="92" mass="10648">MLGDIESKPWDYRTLPNKMLELVKNVGDMQQEGTGYFTDSESEMLTILNYLNYGEKTNITDSMIEQIDLAIKTMEGRKLANRDDDSFIKLDF</sequence>
<protein>
    <submittedName>
        <fullName evidence="1">Uncharacterized protein</fullName>
    </submittedName>
</protein>
<dbReference type="RefSeq" id="WP_021986385.1">
    <property type="nucleotide sequence ID" value="NZ_CP060632.1"/>
</dbReference>
<evidence type="ECO:0000313" key="1">
    <source>
        <dbReference type="EMBL" id="QNL99093.1"/>
    </source>
</evidence>
<dbReference type="AlphaFoldDB" id="A0A7G9FKL2"/>
<dbReference type="KEGG" id="wcp:H9Q76_10140"/>